<protein>
    <submittedName>
        <fullName evidence="1">Membrane protein</fullName>
    </submittedName>
</protein>
<sequence>MNHIPFTNIMLIISCAMLPNIINSHPFNAVIESDAPTPEQTVNWLCEYCPKITEFTGNISINFAGLSDDAYYFSNHSGIEKNKPVYLSNQLTYQNQQGQYAQLDIDKLALDSLTLAAKGGHYGNYQLAFDYQKIPLRKYHQLSTPFSLKDNYLQLPDNWQSLETVSTPAELDTSKWQTFNNAIDWQKLSLNWRYFSDENIDYSLNYRRLEKSGRQQYAAAQLINASYLPLPIDQQTEQLEGNISYYQHGLLINLGYFVSHFTNNYQSYFYDNPFSNYVAGSETGELSAEPDNKAYKVKFDLSYRPDIATAFKLYAAVGNMQQNNALLRYSNNALLNQDLPTRDFNATIDTKDFSFRLYNRWSKSLKFIAKYQYKQRDNNSKLYYFSPIITETFIGDSVQNVPYDFTKEQWQLDANWQFYQRQKASISVKKNTTTRNAIRHYQNTEHGIIGKLQLQDQSNRHYSIKASHFKRDAEKQPTDSLLTVSQNPLLYRYNTAERIEDKASVNIATSLTPQLSASINSDVGKRRYQNSALGLQQDNRYHYGADISWQFKQHASMALFYQREKIDATSKGGKTLSYWTTKHQDDITNLGITIKVNQLLDNKASLSIEALNSNGKSQRKMITSASDQLPDVTNLWRRLTVNFSYQISPQLSSELTYQHEKLSADDFAIDTLELKTGDNLLTFGALTPNYNVNYASMKLTYNF</sequence>
<organism evidence="1 2">
    <name type="scientific">Thalassotalea insulae</name>
    <dbReference type="NCBI Taxonomy" id="2056778"/>
    <lineage>
        <taxon>Bacteria</taxon>
        <taxon>Pseudomonadati</taxon>
        <taxon>Pseudomonadota</taxon>
        <taxon>Gammaproteobacteria</taxon>
        <taxon>Alteromonadales</taxon>
        <taxon>Colwelliaceae</taxon>
        <taxon>Thalassotalea</taxon>
    </lineage>
</organism>
<dbReference type="Pfam" id="PF11854">
    <property type="entry name" value="MtrB_PioB"/>
    <property type="match status" value="1"/>
</dbReference>
<dbReference type="EMBL" id="BSST01000001">
    <property type="protein sequence ID" value="GLX79498.1"/>
    <property type="molecule type" value="Genomic_DNA"/>
</dbReference>
<accession>A0ABQ6GU97</accession>
<comment type="caution">
    <text evidence="1">The sequence shown here is derived from an EMBL/GenBank/DDBJ whole genome shotgun (WGS) entry which is preliminary data.</text>
</comment>
<proteinExistence type="predicted"/>
<dbReference type="Proteomes" id="UP001157186">
    <property type="component" value="Unassembled WGS sequence"/>
</dbReference>
<dbReference type="RefSeq" id="WP_284245410.1">
    <property type="nucleotide sequence ID" value="NZ_BSST01000001.1"/>
</dbReference>
<keyword evidence="2" id="KW-1185">Reference proteome</keyword>
<dbReference type="NCBIfam" id="TIGR03509">
    <property type="entry name" value="OMP_MtrB_PioB"/>
    <property type="match status" value="1"/>
</dbReference>
<dbReference type="InterPro" id="IPR020016">
    <property type="entry name" value="Decahaem-assoc_OM_MtrB/PioB"/>
</dbReference>
<evidence type="ECO:0000313" key="2">
    <source>
        <dbReference type="Proteomes" id="UP001157186"/>
    </source>
</evidence>
<reference evidence="1 2" key="1">
    <citation type="submission" date="2023-03" db="EMBL/GenBank/DDBJ databases">
        <title>Draft genome sequence of Thalassotalea insulae KCTC 62186T.</title>
        <authorList>
            <person name="Sawabe T."/>
        </authorList>
    </citation>
    <scope>NUCLEOTIDE SEQUENCE [LARGE SCALE GENOMIC DNA]</scope>
    <source>
        <strain evidence="1 2">KCTC 62186</strain>
    </source>
</reference>
<evidence type="ECO:0000313" key="1">
    <source>
        <dbReference type="EMBL" id="GLX79498.1"/>
    </source>
</evidence>
<gene>
    <name evidence="1" type="primary">mtrE</name>
    <name evidence="1" type="ORF">tinsulaeT_28380</name>
</gene>
<name>A0ABQ6GU97_9GAMM</name>